<comment type="caution">
    <text evidence="2">The sequence shown here is derived from an EMBL/GenBank/DDBJ whole genome shotgun (WGS) entry which is preliminary data.</text>
</comment>
<accession>A0ABV9HZS3</accession>
<evidence type="ECO:0000256" key="1">
    <source>
        <dbReference type="SAM" id="Phobius"/>
    </source>
</evidence>
<keyword evidence="3" id="KW-1185">Reference proteome</keyword>
<evidence type="ECO:0000313" key="2">
    <source>
        <dbReference type="EMBL" id="MFC4635367.1"/>
    </source>
</evidence>
<gene>
    <name evidence="2" type="ORF">ACFO3O_15770</name>
</gene>
<evidence type="ECO:0008006" key="4">
    <source>
        <dbReference type="Google" id="ProtNLM"/>
    </source>
</evidence>
<proteinExistence type="predicted"/>
<keyword evidence="1" id="KW-1133">Transmembrane helix</keyword>
<reference evidence="3" key="1">
    <citation type="journal article" date="2019" name="Int. J. Syst. Evol. Microbiol.">
        <title>The Global Catalogue of Microorganisms (GCM) 10K type strain sequencing project: providing services to taxonomists for standard genome sequencing and annotation.</title>
        <authorList>
            <consortium name="The Broad Institute Genomics Platform"/>
            <consortium name="The Broad Institute Genome Sequencing Center for Infectious Disease"/>
            <person name="Wu L."/>
            <person name="Ma J."/>
        </authorList>
    </citation>
    <scope>NUCLEOTIDE SEQUENCE [LARGE SCALE GENOMIC DNA]</scope>
    <source>
        <strain evidence="3">YJ-61-S</strain>
    </source>
</reference>
<name>A0ABV9HZS3_9FLAO</name>
<sequence>MYSTIQFVHSIWAYLVLAILVITTINSLAKFFGKKEYGAKDMRLALFTLITMHLQLLIGLVLFFVSPNGLNAITSNGMGGLSSTARRLAVEHPTLMIIAVVLVTIGYSKHKKQRLSTPKFKKLAIFYTLALIAVLAMIPWNQWF</sequence>
<feature type="transmembrane region" description="Helical" evidence="1">
    <location>
        <begin position="120"/>
        <end position="140"/>
    </location>
</feature>
<dbReference type="Proteomes" id="UP001596043">
    <property type="component" value="Unassembled WGS sequence"/>
</dbReference>
<protein>
    <recommendedName>
        <fullName evidence="4">50S ribosomal protein L27</fullName>
    </recommendedName>
</protein>
<dbReference type="EMBL" id="JBHSFV010000010">
    <property type="protein sequence ID" value="MFC4635367.1"/>
    <property type="molecule type" value="Genomic_DNA"/>
</dbReference>
<feature type="transmembrane region" description="Helical" evidence="1">
    <location>
        <begin position="44"/>
        <end position="65"/>
    </location>
</feature>
<feature type="transmembrane region" description="Helical" evidence="1">
    <location>
        <begin position="85"/>
        <end position="108"/>
    </location>
</feature>
<feature type="transmembrane region" description="Helical" evidence="1">
    <location>
        <begin position="12"/>
        <end position="32"/>
    </location>
</feature>
<keyword evidence="1" id="KW-0812">Transmembrane</keyword>
<organism evidence="2 3">
    <name type="scientific">Dokdonia ponticola</name>
    <dbReference type="NCBI Taxonomy" id="2041041"/>
    <lineage>
        <taxon>Bacteria</taxon>
        <taxon>Pseudomonadati</taxon>
        <taxon>Bacteroidota</taxon>
        <taxon>Flavobacteriia</taxon>
        <taxon>Flavobacteriales</taxon>
        <taxon>Flavobacteriaceae</taxon>
        <taxon>Dokdonia</taxon>
    </lineage>
</organism>
<dbReference type="RefSeq" id="WP_379980515.1">
    <property type="nucleotide sequence ID" value="NZ_JBHSFV010000010.1"/>
</dbReference>
<keyword evidence="1" id="KW-0472">Membrane</keyword>
<evidence type="ECO:0000313" key="3">
    <source>
        <dbReference type="Proteomes" id="UP001596043"/>
    </source>
</evidence>